<feature type="compositionally biased region" description="Basic and acidic residues" evidence="4">
    <location>
        <begin position="60"/>
        <end position="87"/>
    </location>
</feature>
<dbReference type="SMART" id="SM00228">
    <property type="entry name" value="PDZ"/>
    <property type="match status" value="1"/>
</dbReference>
<sequence length="506" mass="53997">MNEKIEKKKGAITMYNENDYNKYQGGGSRQDQNTDSDLDYTEGSYSDSTSSRQTDSRYSGYHDSRYTGNAEGRERSGGTYQDRKPDRSYIPQEPGRNGKKGGYMAKRAAGIAAAGIIFGCVAGGTMAGVNILADKLVPETVQSSEAPALSSQAVTEQPTTAAAVPVSTGNDVSAIVDKAMPSVVAINNKMVYTQEDWFFGKQSYEVPSSGSGIIAGQNDSELLIVTNNHVVADSEELSVTFIDNTTVKAAVKGTDSDSDLAVIAVKLSDIPDETKGKIQPAVLGDSDTLKLGQGVVAIGNALGQGQSVTVGYVSALNKEVTIDGVDRTLLQVDAAINPGNSGGALLNMQGEVIGINAAKYADTDVEGIGYAIPISFAKDIIDDLMTKTTKIAVDEEEQGYLGIQLQNIDSRMAKAYGMPEGIYVYKIVEGGAAANSDLRERDIITKFDGETVRTGDELQKMLTYYKGGTSVTLTVQSLENGSYVERQIPITLGYKKDSQKQEVQEN</sequence>
<proteinExistence type="inferred from homology"/>
<keyword evidence="2" id="KW-0645">Protease</keyword>
<protein>
    <submittedName>
        <fullName evidence="7">Trypsin-like peptidase domain-containing protein</fullName>
    </submittedName>
</protein>
<dbReference type="SUPFAM" id="SSF50494">
    <property type="entry name" value="Trypsin-like serine proteases"/>
    <property type="match status" value="1"/>
</dbReference>
<dbReference type="Proteomes" id="UP001300871">
    <property type="component" value="Unassembled WGS sequence"/>
</dbReference>
<feature type="compositionally biased region" description="Low complexity" evidence="4">
    <location>
        <begin position="44"/>
        <end position="59"/>
    </location>
</feature>
<dbReference type="InterPro" id="IPR009003">
    <property type="entry name" value="Peptidase_S1_PA"/>
</dbReference>
<evidence type="ECO:0000256" key="2">
    <source>
        <dbReference type="ARBA" id="ARBA00022670"/>
    </source>
</evidence>
<dbReference type="AlphaFoldDB" id="A0AAW6B458"/>
<name>A0AAW6B458_CLOSY</name>
<reference evidence="7" key="1">
    <citation type="submission" date="2023-01" db="EMBL/GenBank/DDBJ databases">
        <title>Human gut microbiome strain richness.</title>
        <authorList>
            <person name="Chen-Liaw A."/>
        </authorList>
    </citation>
    <scope>NUCLEOTIDE SEQUENCE</scope>
    <source>
        <strain evidence="7">B1_m1001713B170214d0_201011</strain>
    </source>
</reference>
<dbReference type="PANTHER" id="PTHR43343:SF3">
    <property type="entry name" value="PROTEASE DO-LIKE 8, CHLOROPLASTIC"/>
    <property type="match status" value="1"/>
</dbReference>
<dbReference type="InterPro" id="IPR036034">
    <property type="entry name" value="PDZ_sf"/>
</dbReference>
<evidence type="ECO:0000256" key="5">
    <source>
        <dbReference type="SAM" id="Phobius"/>
    </source>
</evidence>
<keyword evidence="5" id="KW-0472">Membrane</keyword>
<dbReference type="EMBL" id="JAQLGM010000051">
    <property type="protein sequence ID" value="MDB2001925.1"/>
    <property type="molecule type" value="Genomic_DNA"/>
</dbReference>
<evidence type="ECO:0000256" key="4">
    <source>
        <dbReference type="SAM" id="MobiDB-lite"/>
    </source>
</evidence>
<keyword evidence="5" id="KW-0812">Transmembrane</keyword>
<evidence type="ECO:0000256" key="1">
    <source>
        <dbReference type="ARBA" id="ARBA00010541"/>
    </source>
</evidence>
<keyword evidence="5" id="KW-1133">Transmembrane helix</keyword>
<evidence type="ECO:0000313" key="7">
    <source>
        <dbReference type="EMBL" id="MDB2001925.1"/>
    </source>
</evidence>
<gene>
    <name evidence="7" type="ORF">PM006_17145</name>
</gene>
<dbReference type="PANTHER" id="PTHR43343">
    <property type="entry name" value="PEPTIDASE S12"/>
    <property type="match status" value="1"/>
</dbReference>
<evidence type="ECO:0000256" key="3">
    <source>
        <dbReference type="ARBA" id="ARBA00022801"/>
    </source>
</evidence>
<evidence type="ECO:0000313" key="8">
    <source>
        <dbReference type="Proteomes" id="UP001300871"/>
    </source>
</evidence>
<dbReference type="SUPFAM" id="SSF50156">
    <property type="entry name" value="PDZ domain-like"/>
    <property type="match status" value="1"/>
</dbReference>
<dbReference type="InterPro" id="IPR001940">
    <property type="entry name" value="Peptidase_S1C"/>
</dbReference>
<dbReference type="Pfam" id="PF13180">
    <property type="entry name" value="PDZ_2"/>
    <property type="match status" value="1"/>
</dbReference>
<dbReference type="InterPro" id="IPR001478">
    <property type="entry name" value="PDZ"/>
</dbReference>
<comment type="caution">
    <text evidence="7">The sequence shown here is derived from an EMBL/GenBank/DDBJ whole genome shotgun (WGS) entry which is preliminary data.</text>
</comment>
<feature type="transmembrane region" description="Helical" evidence="5">
    <location>
        <begin position="108"/>
        <end position="133"/>
    </location>
</feature>
<dbReference type="Pfam" id="PF13365">
    <property type="entry name" value="Trypsin_2"/>
    <property type="match status" value="1"/>
</dbReference>
<feature type="region of interest" description="Disordered" evidence="4">
    <location>
        <begin position="18"/>
        <end position="101"/>
    </location>
</feature>
<dbReference type="GO" id="GO:0004252">
    <property type="term" value="F:serine-type endopeptidase activity"/>
    <property type="evidence" value="ECO:0007669"/>
    <property type="project" value="InterPro"/>
</dbReference>
<dbReference type="Gene3D" id="2.30.42.10">
    <property type="match status" value="1"/>
</dbReference>
<feature type="domain" description="PDZ" evidence="6">
    <location>
        <begin position="390"/>
        <end position="479"/>
    </location>
</feature>
<dbReference type="Gene3D" id="2.40.10.10">
    <property type="entry name" value="Trypsin-like serine proteases"/>
    <property type="match status" value="2"/>
</dbReference>
<organism evidence="7 8">
    <name type="scientific">Clostridium symbiosum</name>
    <name type="common">Bacteroides symbiosus</name>
    <dbReference type="NCBI Taxonomy" id="1512"/>
    <lineage>
        <taxon>Bacteria</taxon>
        <taxon>Bacillati</taxon>
        <taxon>Bacillota</taxon>
        <taxon>Clostridia</taxon>
        <taxon>Lachnospirales</taxon>
        <taxon>Lachnospiraceae</taxon>
        <taxon>Otoolea</taxon>
    </lineage>
</organism>
<dbReference type="GeneID" id="57967520"/>
<dbReference type="GO" id="GO:0006508">
    <property type="term" value="P:proteolysis"/>
    <property type="evidence" value="ECO:0007669"/>
    <property type="project" value="UniProtKB-KW"/>
</dbReference>
<evidence type="ECO:0000259" key="6">
    <source>
        <dbReference type="PROSITE" id="PS50106"/>
    </source>
</evidence>
<dbReference type="InterPro" id="IPR043504">
    <property type="entry name" value="Peptidase_S1_PA_chymotrypsin"/>
</dbReference>
<keyword evidence="3" id="KW-0378">Hydrolase</keyword>
<dbReference type="PROSITE" id="PS50106">
    <property type="entry name" value="PDZ"/>
    <property type="match status" value="1"/>
</dbReference>
<dbReference type="PRINTS" id="PR00834">
    <property type="entry name" value="PROTEASES2C"/>
</dbReference>
<comment type="similarity">
    <text evidence="1">Belongs to the peptidase S1C family.</text>
</comment>
<dbReference type="RefSeq" id="WP_055177277.1">
    <property type="nucleotide sequence ID" value="NZ_CYZY01000059.1"/>
</dbReference>
<dbReference type="CDD" id="cd06779">
    <property type="entry name" value="cpPDZ_Deg_HtrA-like"/>
    <property type="match status" value="1"/>
</dbReference>
<dbReference type="InterPro" id="IPR051201">
    <property type="entry name" value="Chloro_Bact_Ser_Proteases"/>
</dbReference>
<accession>A0AAW6B458</accession>